<feature type="chain" id="PRO_5022244621" evidence="2">
    <location>
        <begin position="26"/>
        <end position="393"/>
    </location>
</feature>
<reference evidence="3 4" key="1">
    <citation type="submission" date="2017-05" db="EMBL/GenBank/DDBJ databases">
        <authorList>
            <person name="Varghese N."/>
            <person name="Submissions S."/>
        </authorList>
    </citation>
    <scope>NUCLEOTIDE SEQUENCE [LARGE SCALE GENOMIC DNA]</scope>
    <source>
        <strain evidence="3 4">DSM 45474</strain>
    </source>
</reference>
<protein>
    <submittedName>
        <fullName evidence="3">Stage III sporulation protein AE</fullName>
    </submittedName>
</protein>
<proteinExistence type="predicted"/>
<keyword evidence="1" id="KW-0472">Membrane</keyword>
<feature type="signal peptide" evidence="2">
    <location>
        <begin position="1"/>
        <end position="25"/>
    </location>
</feature>
<feature type="transmembrane region" description="Helical" evidence="1">
    <location>
        <begin position="242"/>
        <end position="268"/>
    </location>
</feature>
<evidence type="ECO:0000256" key="2">
    <source>
        <dbReference type="SAM" id="SignalP"/>
    </source>
</evidence>
<evidence type="ECO:0000256" key="1">
    <source>
        <dbReference type="SAM" id="Phobius"/>
    </source>
</evidence>
<feature type="transmembrane region" description="Helical" evidence="1">
    <location>
        <begin position="312"/>
        <end position="341"/>
    </location>
</feature>
<dbReference type="RefSeq" id="WP_142504101.1">
    <property type="nucleotide sequence ID" value="NZ_FXTI01000001.1"/>
</dbReference>
<keyword evidence="2" id="KW-0732">Signal</keyword>
<dbReference type="EMBL" id="FXTI01000001">
    <property type="protein sequence ID" value="SMO39906.1"/>
    <property type="molecule type" value="Genomic_DNA"/>
</dbReference>
<dbReference type="Proteomes" id="UP000315636">
    <property type="component" value="Unassembled WGS sequence"/>
</dbReference>
<dbReference type="InterPro" id="IPR014194">
    <property type="entry name" value="Spore_III_AE"/>
</dbReference>
<evidence type="ECO:0000313" key="4">
    <source>
        <dbReference type="Proteomes" id="UP000315636"/>
    </source>
</evidence>
<evidence type="ECO:0000313" key="3">
    <source>
        <dbReference type="EMBL" id="SMO39906.1"/>
    </source>
</evidence>
<keyword evidence="1" id="KW-0812">Transmembrane</keyword>
<organism evidence="3 4">
    <name type="scientific">Melghirimyces algeriensis</name>
    <dbReference type="NCBI Taxonomy" id="910412"/>
    <lineage>
        <taxon>Bacteria</taxon>
        <taxon>Bacillati</taxon>
        <taxon>Bacillota</taxon>
        <taxon>Bacilli</taxon>
        <taxon>Bacillales</taxon>
        <taxon>Thermoactinomycetaceae</taxon>
        <taxon>Melghirimyces</taxon>
    </lineage>
</organism>
<dbReference type="Pfam" id="PF09546">
    <property type="entry name" value="Spore_III_AE"/>
    <property type="match status" value="1"/>
</dbReference>
<keyword evidence="4" id="KW-1185">Reference proteome</keyword>
<keyword evidence="1" id="KW-1133">Transmembrane helix</keyword>
<feature type="transmembrane region" description="Helical" evidence="1">
    <location>
        <begin position="194"/>
        <end position="222"/>
    </location>
</feature>
<feature type="transmembrane region" description="Helical" evidence="1">
    <location>
        <begin position="100"/>
        <end position="121"/>
    </location>
</feature>
<sequence length="393" mass="42814">MSIRIRMFGIALLLLFTLPPPHAVAEGESLDEKVVRTQLDQLQVEKVESFWKELKKEYGRFFPEKQGDLFDLVLSKGEKGFSWKGLIRGFSKYFFHEVLYNARLLGTIIVLTVFSMILRTLQTAFERNQVSKIAYAIVFMVIIILAVDSFSVAVDAAKEAISRMLHFMLALLPLVLTLLASMGNVGSVGIFHPLIVLMIHLIGTLIHTIVFPVLFFSAILGIVSCLSDKYKVNQLASLFRKIGVGLMGTLLTVFLGIVSVQGATAAVADGVTIRTAKYITGNFIPVVGRMFSDAADTVVGASLLVKNAVGMVGVLILLLIVAFPALKILSLALVYSFSAAVMQPLGNSPIIECLSIISKTLIYIFAAMATVGLMFFLAITIIVASGNISVMIR</sequence>
<dbReference type="NCBIfam" id="TIGR02829">
    <property type="entry name" value="spore_III_AE"/>
    <property type="match status" value="1"/>
</dbReference>
<feature type="transmembrane region" description="Helical" evidence="1">
    <location>
        <begin position="160"/>
        <end position="182"/>
    </location>
</feature>
<dbReference type="OrthoDB" id="2373222at2"/>
<feature type="transmembrane region" description="Helical" evidence="1">
    <location>
        <begin position="133"/>
        <end position="154"/>
    </location>
</feature>
<dbReference type="AlphaFoldDB" id="A0A521AYL2"/>
<feature type="transmembrane region" description="Helical" evidence="1">
    <location>
        <begin position="361"/>
        <end position="384"/>
    </location>
</feature>
<accession>A0A521AYL2</accession>
<gene>
    <name evidence="3" type="ORF">SAMN06264849_101423</name>
</gene>
<name>A0A521AYL2_9BACL</name>